<protein>
    <submittedName>
        <fullName evidence="1">Uncharacterized protein</fullName>
    </submittedName>
</protein>
<evidence type="ECO:0000313" key="1">
    <source>
        <dbReference type="EMBL" id="KAI8430296.1"/>
    </source>
</evidence>
<dbReference type="EMBL" id="CM046131">
    <property type="protein sequence ID" value="KAI8430296.1"/>
    <property type="molecule type" value="Genomic_DNA"/>
</dbReference>
<comment type="caution">
    <text evidence="1">The sequence shown here is derived from an EMBL/GenBank/DDBJ whole genome shotgun (WGS) entry which is preliminary data.</text>
</comment>
<evidence type="ECO:0000313" key="2">
    <source>
        <dbReference type="Proteomes" id="UP001064048"/>
    </source>
</evidence>
<accession>A0ACC0K1M5</accession>
<reference evidence="1 2" key="1">
    <citation type="journal article" date="2022" name="Genome Biol. Evol.">
        <title>The Spruce Budworm Genome: Reconstructing the Evolutionary History of Antifreeze Proteins.</title>
        <authorList>
            <person name="Beliveau C."/>
            <person name="Gagne P."/>
            <person name="Picq S."/>
            <person name="Vernygora O."/>
            <person name="Keeling C.I."/>
            <person name="Pinkney K."/>
            <person name="Doucet D."/>
            <person name="Wen F."/>
            <person name="Johnston J.S."/>
            <person name="Maaroufi H."/>
            <person name="Boyle B."/>
            <person name="Laroche J."/>
            <person name="Dewar K."/>
            <person name="Juretic N."/>
            <person name="Blackburn G."/>
            <person name="Nisole A."/>
            <person name="Brunet B."/>
            <person name="Brandao M."/>
            <person name="Lumley L."/>
            <person name="Duan J."/>
            <person name="Quan G."/>
            <person name="Lucarotti C.J."/>
            <person name="Roe A.D."/>
            <person name="Sperling F.A.H."/>
            <person name="Levesque R.C."/>
            <person name="Cusson M."/>
        </authorList>
    </citation>
    <scope>NUCLEOTIDE SEQUENCE [LARGE SCALE GENOMIC DNA]</scope>
    <source>
        <strain evidence="1">Glfc:IPQL:Cfum</strain>
    </source>
</reference>
<sequence length="77" mass="8457">MIAKSSNADIHIEGPKLIIDHDGGADDAMAIFMALIYEQYFNGPKVIGLTTTHGNVDETQSFYNSQRFLSIEAVTSH</sequence>
<organism evidence="1 2">
    <name type="scientific">Choristoneura fumiferana</name>
    <name type="common">Spruce budworm moth</name>
    <name type="synonym">Archips fumiferana</name>
    <dbReference type="NCBI Taxonomy" id="7141"/>
    <lineage>
        <taxon>Eukaryota</taxon>
        <taxon>Metazoa</taxon>
        <taxon>Ecdysozoa</taxon>
        <taxon>Arthropoda</taxon>
        <taxon>Hexapoda</taxon>
        <taxon>Insecta</taxon>
        <taxon>Pterygota</taxon>
        <taxon>Neoptera</taxon>
        <taxon>Endopterygota</taxon>
        <taxon>Lepidoptera</taxon>
        <taxon>Glossata</taxon>
        <taxon>Ditrysia</taxon>
        <taxon>Tortricoidea</taxon>
        <taxon>Tortricidae</taxon>
        <taxon>Tortricinae</taxon>
        <taxon>Choristoneura</taxon>
    </lineage>
</organism>
<dbReference type="Proteomes" id="UP001064048">
    <property type="component" value="Chromosome Z"/>
</dbReference>
<name>A0ACC0K1M5_CHOFU</name>
<proteinExistence type="predicted"/>
<keyword evidence="2" id="KW-1185">Reference proteome</keyword>
<gene>
    <name evidence="1" type="ORF">MSG28_000608</name>
</gene>